<accession>A0A2W4XSH0</accession>
<evidence type="ECO:0000313" key="3">
    <source>
        <dbReference type="Proteomes" id="UP000249467"/>
    </source>
</evidence>
<dbReference type="EMBL" id="QBML01000023">
    <property type="protein sequence ID" value="PZO38461.1"/>
    <property type="molecule type" value="Genomic_DNA"/>
</dbReference>
<evidence type="ECO:0000259" key="1">
    <source>
        <dbReference type="PROSITE" id="PS50837"/>
    </source>
</evidence>
<dbReference type="Gene3D" id="3.40.50.300">
    <property type="entry name" value="P-loop containing nucleotide triphosphate hydrolases"/>
    <property type="match status" value="1"/>
</dbReference>
<dbReference type="Pfam" id="PF22727">
    <property type="entry name" value="NCH2"/>
    <property type="match status" value="1"/>
</dbReference>
<evidence type="ECO:0000313" key="2">
    <source>
        <dbReference type="EMBL" id="PZO38461.1"/>
    </source>
</evidence>
<reference evidence="2 3" key="2">
    <citation type="submission" date="2018-06" db="EMBL/GenBank/DDBJ databases">
        <title>Metagenomic assembly of (sub)arctic Cyanobacteria and their associated microbiome from non-axenic cultures.</title>
        <authorList>
            <person name="Baurain D."/>
        </authorList>
    </citation>
    <scope>NUCLEOTIDE SEQUENCE [LARGE SCALE GENOMIC DNA]</scope>
    <source>
        <strain evidence="2">ULC066bin1</strain>
    </source>
</reference>
<dbReference type="PANTHER" id="PTHR46844:SF1">
    <property type="entry name" value="SLR5058 PROTEIN"/>
    <property type="match status" value="1"/>
</dbReference>
<dbReference type="Proteomes" id="UP000249467">
    <property type="component" value="Unassembled WGS sequence"/>
</dbReference>
<dbReference type="InterPro" id="IPR054501">
    <property type="entry name" value="NCH2"/>
</dbReference>
<comment type="caution">
    <text evidence="2">The sequence shown here is derived from an EMBL/GenBank/DDBJ whole genome shotgun (WGS) entry which is preliminary data.</text>
</comment>
<dbReference type="AlphaFoldDB" id="A0A2W4XSH0"/>
<protein>
    <submittedName>
        <fullName evidence="2">NTPase (NACHT family)</fullName>
    </submittedName>
</protein>
<dbReference type="Pfam" id="PF05729">
    <property type="entry name" value="NACHT"/>
    <property type="match status" value="1"/>
</dbReference>
<reference evidence="2 3" key="1">
    <citation type="submission" date="2018-04" db="EMBL/GenBank/DDBJ databases">
        <authorList>
            <person name="Go L.Y."/>
            <person name="Mitchell J.A."/>
        </authorList>
    </citation>
    <scope>NUCLEOTIDE SEQUENCE [LARGE SCALE GENOMIC DNA]</scope>
    <source>
        <strain evidence="2">ULC066bin1</strain>
    </source>
</reference>
<proteinExistence type="predicted"/>
<dbReference type="PANTHER" id="PTHR46844">
    <property type="entry name" value="SLR5058 PROTEIN"/>
    <property type="match status" value="1"/>
</dbReference>
<dbReference type="InterPro" id="IPR027417">
    <property type="entry name" value="P-loop_NTPase"/>
</dbReference>
<dbReference type="CDD" id="cd00267">
    <property type="entry name" value="ABC_ATPase"/>
    <property type="match status" value="1"/>
</dbReference>
<dbReference type="InterPro" id="IPR007111">
    <property type="entry name" value="NACHT_NTPase"/>
</dbReference>
<gene>
    <name evidence="2" type="ORF">DCF19_16180</name>
</gene>
<organism evidence="2 3">
    <name type="scientific">Pseudanabaena frigida</name>
    <dbReference type="NCBI Taxonomy" id="945775"/>
    <lineage>
        <taxon>Bacteria</taxon>
        <taxon>Bacillati</taxon>
        <taxon>Cyanobacteriota</taxon>
        <taxon>Cyanophyceae</taxon>
        <taxon>Pseudanabaenales</taxon>
        <taxon>Pseudanabaenaceae</taxon>
        <taxon>Pseudanabaena</taxon>
    </lineage>
</organism>
<feature type="domain" description="NACHT" evidence="1">
    <location>
        <begin position="186"/>
        <end position="278"/>
    </location>
</feature>
<name>A0A2W4XSH0_9CYAN</name>
<dbReference type="SUPFAM" id="SSF52540">
    <property type="entry name" value="P-loop containing nucleoside triphosphate hydrolases"/>
    <property type="match status" value="1"/>
</dbReference>
<sequence>MAKRSLQASPTGVKRAKQQFASKGWTQDYLAIEVGIKTRQPIWRFFAGHAIERYTFFEICTRLDLDWRDIASNPPSESADDTSHQTGETNSEIEAIGLDDLVQMVRSQRQEKINHQCGILQLLDVNRPVSIDNIYIDVNILEQISSQQGLEVSALNSLAPEDVDRFGLGKIAESQITGMEAVEKCSKLRVLGRPGSGKSTFLKYLAIQCNREQFSMDKVPIFITLRDFAESFHENHQANLLEYIHQEFVTSDIPQLAIVNRLLQGGKILLLIDGMDEVCHEDEHAVLNEIRRFCEKYHRNQFVATCRTANLRLSLKGFTDVEISPFTETQISTFAHKWFVEFSKSKTKKGLSDASKFMDNLELPENWRFRQLTTTPLFLHLACSIFHRQDKFPQKQAEFYKQGMDLLLGKWDEARGIERDQVYRGFLLPQKLKLLSQIASSTFEKGQYFFEEGVIEQHIADYMQNLPNASTDPEEIQQASVAMLRAIESQHGLLAERARGIFSFSYLALQEYFTARKIVASHNLQVLGKSLSGLVDHITDPHWREIFLLTASMLRSADGLMQLMKLEIDALVAQDPYLQEFLTWASKKSQDNSPKNTPAMERAFYMALSRTPDLVPDFALARTLDQGVFLDAALDDLLKECSLNRSQDFACIQACSESLSNILGIVVDIGFHKSLQQLSEQIPDDDHTKESFENWCKNNYTVWVKKLQKSIAFHRDIGNQWEFNPSQQQVLQSYYDANQLLLDCLNSNCEVTSNIRKEIEATLLMPQKELEKREWE</sequence>
<dbReference type="PROSITE" id="PS50837">
    <property type="entry name" value="NACHT"/>
    <property type="match status" value="1"/>
</dbReference>